<dbReference type="PANTHER" id="PTHR43784">
    <property type="entry name" value="GDSL-LIKE LIPASE/ACYLHYDROLASE, PUTATIVE (AFU_ORTHOLOGUE AFUA_2G00820)-RELATED"/>
    <property type="match status" value="1"/>
</dbReference>
<proteinExistence type="predicted"/>
<keyword evidence="3" id="KW-1185">Reference proteome</keyword>
<dbReference type="InterPro" id="IPR013830">
    <property type="entry name" value="SGNH_hydro"/>
</dbReference>
<dbReference type="EMBL" id="SMTK01000003">
    <property type="protein sequence ID" value="TDK25188.1"/>
    <property type="molecule type" value="Genomic_DNA"/>
</dbReference>
<accession>A0A4R5TVT2</accession>
<dbReference type="Proteomes" id="UP000295411">
    <property type="component" value="Unassembled WGS sequence"/>
</dbReference>
<dbReference type="AlphaFoldDB" id="A0A4R5TVT2"/>
<evidence type="ECO:0000313" key="3">
    <source>
        <dbReference type="Proteomes" id="UP000295411"/>
    </source>
</evidence>
<name>A0A4R5TVT2_9MICC</name>
<dbReference type="Gene3D" id="3.40.50.1110">
    <property type="entry name" value="SGNH hydrolase"/>
    <property type="match status" value="1"/>
</dbReference>
<dbReference type="RefSeq" id="WP_133403466.1">
    <property type="nucleotide sequence ID" value="NZ_SMTK01000003.1"/>
</dbReference>
<feature type="domain" description="SGNH hydrolase-type esterase" evidence="1">
    <location>
        <begin position="7"/>
        <end position="181"/>
    </location>
</feature>
<dbReference type="OrthoDB" id="3465773at2"/>
<evidence type="ECO:0000313" key="2">
    <source>
        <dbReference type="EMBL" id="TDK25188.1"/>
    </source>
</evidence>
<protein>
    <submittedName>
        <fullName evidence="2">SGNH/GDSL hydrolase family protein</fullName>
    </submittedName>
</protein>
<dbReference type="InterPro" id="IPR053140">
    <property type="entry name" value="GDSL_Rv0518-like"/>
</dbReference>
<dbReference type="Pfam" id="PF13472">
    <property type="entry name" value="Lipase_GDSL_2"/>
    <property type="match status" value="1"/>
</dbReference>
<dbReference type="SUPFAM" id="SSF52266">
    <property type="entry name" value="SGNH hydrolase"/>
    <property type="match status" value="1"/>
</dbReference>
<reference evidence="2 3" key="1">
    <citation type="submission" date="2019-03" db="EMBL/GenBank/DDBJ databases">
        <title>Arthrobacter sp. nov., an bacterium isolated from biocrust in Mu Us Desert.</title>
        <authorList>
            <person name="Lixiong L."/>
        </authorList>
    </citation>
    <scope>NUCLEOTIDE SEQUENCE [LARGE SCALE GENOMIC DNA]</scope>
    <source>
        <strain evidence="2 3">SLN-3</strain>
    </source>
</reference>
<dbReference type="CDD" id="cd01832">
    <property type="entry name" value="SGNH_hydrolase_like_1"/>
    <property type="match status" value="1"/>
</dbReference>
<sequence length="264" mass="28887">MSYRYIAIGDSLSEGVGDLPWPGGTPRGWTDRLAGLLTVQHGPVEYANLAVRGYRTDQVREHQLDQALGLAPDLVTITAGMNDILRPRVDFDALQASLAGLVTAFRESGADVMFVPIPDLKGVSPAGSLIDIRRRRLNAIYRQLSDQWGAVSLAGTEGTVFEDPRAWAVDRLHLSQLGHERLALGAADALGLAGASDWNAALEGTRSPRTFRTEAQWWWFYVLPWVNRRIRGRSSGDGRVAKLPTLSLVESAETRWVSTTEGPA</sequence>
<evidence type="ECO:0000259" key="1">
    <source>
        <dbReference type="Pfam" id="PF13472"/>
    </source>
</evidence>
<comment type="caution">
    <text evidence="2">The sequence shown here is derived from an EMBL/GenBank/DDBJ whole genome shotgun (WGS) entry which is preliminary data.</text>
</comment>
<gene>
    <name evidence="2" type="ORF">E2F48_07830</name>
</gene>
<dbReference type="PANTHER" id="PTHR43784:SF2">
    <property type="entry name" value="GDSL-LIKE LIPASE_ACYLHYDROLASE, PUTATIVE (AFU_ORTHOLOGUE AFUA_2G00820)-RELATED"/>
    <property type="match status" value="1"/>
</dbReference>
<dbReference type="InterPro" id="IPR036514">
    <property type="entry name" value="SGNH_hydro_sf"/>
</dbReference>
<dbReference type="GO" id="GO:0016787">
    <property type="term" value="F:hydrolase activity"/>
    <property type="evidence" value="ECO:0007669"/>
    <property type="project" value="UniProtKB-KW"/>
</dbReference>
<organism evidence="2 3">
    <name type="scientific">Arthrobacter crusticola</name>
    <dbReference type="NCBI Taxonomy" id="2547960"/>
    <lineage>
        <taxon>Bacteria</taxon>
        <taxon>Bacillati</taxon>
        <taxon>Actinomycetota</taxon>
        <taxon>Actinomycetes</taxon>
        <taxon>Micrococcales</taxon>
        <taxon>Micrococcaceae</taxon>
        <taxon>Arthrobacter</taxon>
    </lineage>
</organism>
<keyword evidence="2" id="KW-0378">Hydrolase</keyword>